<accession>A0A8X8XI38</accession>
<dbReference type="Pfam" id="PF11152">
    <property type="entry name" value="CCB2_CCB4"/>
    <property type="match status" value="1"/>
</dbReference>
<dbReference type="InterPro" id="IPR044970">
    <property type="entry name" value="CCB2"/>
</dbReference>
<dbReference type="PANTHER" id="PTHR36403:SF1">
    <property type="entry name" value="PROTEIN COFACTOR ASSEMBLY OF COMPLEX C SUBUNIT B CCB2, CHLOROPLASTIC"/>
    <property type="match status" value="1"/>
</dbReference>
<dbReference type="OrthoDB" id="514937at2759"/>
<reference evidence="1" key="1">
    <citation type="submission" date="2018-01" db="EMBL/GenBank/DDBJ databases">
        <authorList>
            <person name="Mao J.F."/>
        </authorList>
    </citation>
    <scope>NUCLEOTIDE SEQUENCE</scope>
    <source>
        <strain evidence="1">Huo1</strain>
        <tissue evidence="1">Leaf</tissue>
    </source>
</reference>
<reference evidence="1" key="2">
    <citation type="submission" date="2020-08" db="EMBL/GenBank/DDBJ databases">
        <title>Plant Genome Project.</title>
        <authorList>
            <person name="Zhang R.-G."/>
        </authorList>
    </citation>
    <scope>NUCLEOTIDE SEQUENCE</scope>
    <source>
        <strain evidence="1">Huo1</strain>
        <tissue evidence="1">Leaf</tissue>
    </source>
</reference>
<protein>
    <recommendedName>
        <fullName evidence="3">Protein COFACTOR ASSEMBLY OF COMPLEX C SUBUNIT B CCB2, chloroplastic</fullName>
    </recommendedName>
</protein>
<gene>
    <name evidence="1" type="ORF">SASPL_126664</name>
</gene>
<dbReference type="InterPro" id="IPR021325">
    <property type="entry name" value="CCB2/CCB4"/>
</dbReference>
<dbReference type="PANTHER" id="PTHR36403">
    <property type="entry name" value="PROTEIN COFACTOR ASSEMBLY OF COMPLEX C SUBUNIT B CCB2, CHLOROPLASTIC"/>
    <property type="match status" value="1"/>
</dbReference>
<sequence length="290" mass="31660">MSSSTTSALSLNPLTSRVIHKRNYPSNLTPSSSSSSICCSQNQQQPNLSVLRFTLGIPGLDESYLPRYIGYGFGALLALNHFLGSDSSSITSAQLRTEALGLSLASFSALVPYLGRFLKGASPTTQKSIPEGVDQIFAMSRDIAPGLREDLAWGTYVLLRNTNSISVLISVEDALCVRGYWSVPKDMPKESIPDWFRKQTQKIGLSELKDVMYLQQSADSELKEMVPVGTRSLLVQPIREARQLSSSQTEARKGFVLLASGVDYAFTQKDIAWIASIASKFSGIVLSSYL</sequence>
<dbReference type="EMBL" id="PNBA02000009">
    <property type="protein sequence ID" value="KAG6413948.1"/>
    <property type="molecule type" value="Genomic_DNA"/>
</dbReference>
<evidence type="ECO:0008006" key="3">
    <source>
        <dbReference type="Google" id="ProtNLM"/>
    </source>
</evidence>
<evidence type="ECO:0000313" key="2">
    <source>
        <dbReference type="Proteomes" id="UP000298416"/>
    </source>
</evidence>
<organism evidence="1">
    <name type="scientific">Salvia splendens</name>
    <name type="common">Scarlet sage</name>
    <dbReference type="NCBI Taxonomy" id="180675"/>
    <lineage>
        <taxon>Eukaryota</taxon>
        <taxon>Viridiplantae</taxon>
        <taxon>Streptophyta</taxon>
        <taxon>Embryophyta</taxon>
        <taxon>Tracheophyta</taxon>
        <taxon>Spermatophyta</taxon>
        <taxon>Magnoliopsida</taxon>
        <taxon>eudicotyledons</taxon>
        <taxon>Gunneridae</taxon>
        <taxon>Pentapetalae</taxon>
        <taxon>asterids</taxon>
        <taxon>lamiids</taxon>
        <taxon>Lamiales</taxon>
        <taxon>Lamiaceae</taxon>
        <taxon>Nepetoideae</taxon>
        <taxon>Mentheae</taxon>
        <taxon>Salviinae</taxon>
        <taxon>Salvia</taxon>
        <taxon>Salvia subgen. Calosphace</taxon>
        <taxon>core Calosphace</taxon>
    </lineage>
</organism>
<name>A0A8X8XI38_SALSN</name>
<dbReference type="Proteomes" id="UP000298416">
    <property type="component" value="Unassembled WGS sequence"/>
</dbReference>
<comment type="caution">
    <text evidence="1">The sequence shown here is derived from an EMBL/GenBank/DDBJ whole genome shotgun (WGS) entry which is preliminary data.</text>
</comment>
<dbReference type="AlphaFoldDB" id="A0A8X8XI38"/>
<dbReference type="GO" id="GO:0010190">
    <property type="term" value="P:cytochrome b6f complex assembly"/>
    <property type="evidence" value="ECO:0007669"/>
    <property type="project" value="InterPro"/>
</dbReference>
<proteinExistence type="predicted"/>
<keyword evidence="2" id="KW-1185">Reference proteome</keyword>
<evidence type="ECO:0000313" key="1">
    <source>
        <dbReference type="EMBL" id="KAG6413948.1"/>
    </source>
</evidence>